<evidence type="ECO:0000256" key="3">
    <source>
        <dbReference type="ARBA" id="ARBA00022692"/>
    </source>
</evidence>
<dbReference type="PANTHER" id="PTHR22730:SF6">
    <property type="entry name" value="PROMININ-2"/>
    <property type="match status" value="1"/>
</dbReference>
<dbReference type="GO" id="GO:0005929">
    <property type="term" value="C:cilium"/>
    <property type="evidence" value="ECO:0007669"/>
    <property type="project" value="TreeGrafter"/>
</dbReference>
<keyword evidence="7" id="KW-0732">Signal</keyword>
<dbReference type="OMA" id="HRGCASG"/>
<feature type="signal peptide" evidence="7">
    <location>
        <begin position="1"/>
        <end position="18"/>
    </location>
</feature>
<name>A0A8C4UG26_FALTI</name>
<keyword evidence="3" id="KW-0812">Transmembrane</keyword>
<protein>
    <submittedName>
        <fullName evidence="8">Uncharacterized protein</fullName>
    </submittedName>
</protein>
<comment type="similarity">
    <text evidence="2">Belongs to the prominin family.</text>
</comment>
<dbReference type="GO" id="GO:0015485">
    <property type="term" value="F:cholesterol binding"/>
    <property type="evidence" value="ECO:0007669"/>
    <property type="project" value="TreeGrafter"/>
</dbReference>
<dbReference type="PANTHER" id="PTHR22730">
    <property type="entry name" value="PROMININ PROM PROTEIN"/>
    <property type="match status" value="1"/>
</dbReference>
<dbReference type="GO" id="GO:0016324">
    <property type="term" value="C:apical plasma membrane"/>
    <property type="evidence" value="ECO:0007669"/>
    <property type="project" value="TreeGrafter"/>
</dbReference>
<sequence>MQAAGLLLAWALLRPAGAQQCHLASPGNVLRFTDMHAEIRVPALHRVPSSLDPLYGLVRRCLDLIQQNPLPTELLRTALNDPSSVRMSQVSWDVGWENPTGMAPGGSALHRGHAGGRDVLLLLPEPPAVWGPPACPPALAGLPPPLPASLPVPHVPHHPVSPPKYPKETAPSPWVGGTVSYRAGRLCRAAPHRLLTPGRISVVCAFVTSQRVKWQLELGLGAVPTTLRTLRQHIDNVPQVGP</sequence>
<dbReference type="OrthoDB" id="6229420at2759"/>
<comment type="subcellular location">
    <subcellularLocation>
        <location evidence="1">Cell projection</location>
        <location evidence="1">Microvillus membrane</location>
        <topology evidence="1">Multi-pass membrane protein</topology>
    </subcellularLocation>
</comment>
<evidence type="ECO:0000256" key="5">
    <source>
        <dbReference type="ARBA" id="ARBA00023136"/>
    </source>
</evidence>
<evidence type="ECO:0000256" key="1">
    <source>
        <dbReference type="ARBA" id="ARBA00004475"/>
    </source>
</evidence>
<reference evidence="8" key="1">
    <citation type="submission" date="2025-08" db="UniProtKB">
        <authorList>
            <consortium name="Ensembl"/>
        </authorList>
    </citation>
    <scope>IDENTIFICATION</scope>
</reference>
<evidence type="ECO:0000313" key="8">
    <source>
        <dbReference type="Ensembl" id="ENSFTIP00000010481.1"/>
    </source>
</evidence>
<evidence type="ECO:0000256" key="4">
    <source>
        <dbReference type="ARBA" id="ARBA00022989"/>
    </source>
</evidence>
<evidence type="ECO:0000313" key="9">
    <source>
        <dbReference type="Proteomes" id="UP000694562"/>
    </source>
</evidence>
<proteinExistence type="inferred from homology"/>
<feature type="chain" id="PRO_5033981399" evidence="7">
    <location>
        <begin position="19"/>
        <end position="242"/>
    </location>
</feature>
<keyword evidence="9" id="KW-1185">Reference proteome</keyword>
<dbReference type="AlphaFoldDB" id="A0A8C4UG26"/>
<dbReference type="InterPro" id="IPR008795">
    <property type="entry name" value="Prominin"/>
</dbReference>
<evidence type="ECO:0000256" key="7">
    <source>
        <dbReference type="SAM" id="SignalP"/>
    </source>
</evidence>
<organism evidence="8 9">
    <name type="scientific">Falco tinnunculus</name>
    <name type="common">Common kestrel</name>
    <dbReference type="NCBI Taxonomy" id="100819"/>
    <lineage>
        <taxon>Eukaryota</taxon>
        <taxon>Metazoa</taxon>
        <taxon>Chordata</taxon>
        <taxon>Craniata</taxon>
        <taxon>Vertebrata</taxon>
        <taxon>Euteleostomi</taxon>
        <taxon>Archelosauria</taxon>
        <taxon>Archosauria</taxon>
        <taxon>Dinosauria</taxon>
        <taxon>Saurischia</taxon>
        <taxon>Theropoda</taxon>
        <taxon>Coelurosauria</taxon>
        <taxon>Aves</taxon>
        <taxon>Neognathae</taxon>
        <taxon>Neoaves</taxon>
        <taxon>Telluraves</taxon>
        <taxon>Australaves</taxon>
        <taxon>Falconiformes</taxon>
        <taxon>Falconidae</taxon>
        <taxon>Falco</taxon>
    </lineage>
</organism>
<reference evidence="8" key="2">
    <citation type="submission" date="2025-09" db="UniProtKB">
        <authorList>
            <consortium name="Ensembl"/>
        </authorList>
    </citation>
    <scope>IDENTIFICATION</scope>
</reference>
<dbReference type="Ensembl" id="ENSFTIT00000010942.1">
    <property type="protein sequence ID" value="ENSFTIP00000010481.1"/>
    <property type="gene ID" value="ENSFTIG00000007032.1"/>
</dbReference>
<keyword evidence="4" id="KW-1133">Transmembrane helix</keyword>
<evidence type="ECO:0000256" key="6">
    <source>
        <dbReference type="ARBA" id="ARBA00023180"/>
    </source>
</evidence>
<dbReference type="GO" id="GO:0009986">
    <property type="term" value="C:cell surface"/>
    <property type="evidence" value="ECO:0007669"/>
    <property type="project" value="TreeGrafter"/>
</dbReference>
<keyword evidence="5" id="KW-0472">Membrane</keyword>
<dbReference type="GO" id="GO:0071914">
    <property type="term" value="C:prominosome"/>
    <property type="evidence" value="ECO:0007669"/>
    <property type="project" value="TreeGrafter"/>
</dbReference>
<keyword evidence="6" id="KW-0325">Glycoprotein</keyword>
<accession>A0A8C4UG26</accession>
<dbReference type="Proteomes" id="UP000694562">
    <property type="component" value="Unplaced"/>
</dbReference>
<dbReference type="GO" id="GO:0031528">
    <property type="term" value="C:microvillus membrane"/>
    <property type="evidence" value="ECO:0007669"/>
    <property type="project" value="UniProtKB-SubCell"/>
</dbReference>
<evidence type="ECO:0000256" key="2">
    <source>
        <dbReference type="ARBA" id="ARBA00006058"/>
    </source>
</evidence>